<comment type="caution">
    <text evidence="2">The sequence shown here is derived from an EMBL/GenBank/DDBJ whole genome shotgun (WGS) entry which is preliminary data.</text>
</comment>
<sequence>MIRGRSKDGWLGTVLGARNPRALGRFWADLLGWQLSDDEETWVTLGMPGHPFNLAVQLEPHHEPPVWPGEAGRPGMQLHLDIAVNDLAGATEDAVALGARLAEFQPQEDVRVLIDPEGHPFCLYRA</sequence>
<name>A0A9D1GZU9_9ACTN</name>
<evidence type="ECO:0000259" key="1">
    <source>
        <dbReference type="Pfam" id="PF18029"/>
    </source>
</evidence>
<dbReference type="CDD" id="cd06587">
    <property type="entry name" value="VOC"/>
    <property type="match status" value="1"/>
</dbReference>
<proteinExistence type="predicted"/>
<dbReference type="SUPFAM" id="SSF54593">
    <property type="entry name" value="Glyoxalase/Bleomycin resistance protein/Dihydroxybiphenyl dioxygenase"/>
    <property type="match status" value="1"/>
</dbReference>
<evidence type="ECO:0000313" key="3">
    <source>
        <dbReference type="Proteomes" id="UP000886842"/>
    </source>
</evidence>
<dbReference type="PANTHER" id="PTHR35908">
    <property type="entry name" value="HYPOTHETICAL FUSION PROTEIN"/>
    <property type="match status" value="1"/>
</dbReference>
<dbReference type="InterPro" id="IPR029068">
    <property type="entry name" value="Glyas_Bleomycin-R_OHBP_Dase"/>
</dbReference>
<reference evidence="2" key="2">
    <citation type="journal article" date="2021" name="PeerJ">
        <title>Extensive microbial diversity within the chicken gut microbiome revealed by metagenomics and culture.</title>
        <authorList>
            <person name="Gilroy R."/>
            <person name="Ravi A."/>
            <person name="Getino M."/>
            <person name="Pursley I."/>
            <person name="Horton D.L."/>
            <person name="Alikhan N.F."/>
            <person name="Baker D."/>
            <person name="Gharbi K."/>
            <person name="Hall N."/>
            <person name="Watson M."/>
            <person name="Adriaenssens E.M."/>
            <person name="Foster-Nyarko E."/>
            <person name="Jarju S."/>
            <person name="Secka A."/>
            <person name="Antonio M."/>
            <person name="Oren A."/>
            <person name="Chaudhuri R.R."/>
            <person name="La Ragione R."/>
            <person name="Hildebrand F."/>
            <person name="Pallen M.J."/>
        </authorList>
    </citation>
    <scope>NUCLEOTIDE SEQUENCE</scope>
    <source>
        <strain evidence="2">ChiGjej1B1-24693</strain>
    </source>
</reference>
<dbReference type="Proteomes" id="UP000886842">
    <property type="component" value="Unassembled WGS sequence"/>
</dbReference>
<dbReference type="EMBL" id="DVLP01000310">
    <property type="protein sequence ID" value="HIT76003.1"/>
    <property type="molecule type" value="Genomic_DNA"/>
</dbReference>
<dbReference type="Gene3D" id="3.10.180.10">
    <property type="entry name" value="2,3-Dihydroxybiphenyl 1,2-Dioxygenase, domain 1"/>
    <property type="match status" value="1"/>
</dbReference>
<organism evidence="2 3">
    <name type="scientific">Candidatus Avipropionibacterium avicola</name>
    <dbReference type="NCBI Taxonomy" id="2840701"/>
    <lineage>
        <taxon>Bacteria</taxon>
        <taxon>Bacillati</taxon>
        <taxon>Actinomycetota</taxon>
        <taxon>Actinomycetes</taxon>
        <taxon>Propionibacteriales</taxon>
        <taxon>Propionibacteriaceae</taxon>
        <taxon>Propionibacteriaceae incertae sedis</taxon>
        <taxon>Candidatus Avipropionibacterium</taxon>
    </lineage>
</organism>
<dbReference type="Pfam" id="PF18029">
    <property type="entry name" value="Glyoxalase_6"/>
    <property type="match status" value="1"/>
</dbReference>
<dbReference type="AlphaFoldDB" id="A0A9D1GZU9"/>
<accession>A0A9D1GZU9</accession>
<protein>
    <submittedName>
        <fullName evidence="2">VOC family protein</fullName>
    </submittedName>
</protein>
<evidence type="ECO:0000313" key="2">
    <source>
        <dbReference type="EMBL" id="HIT76003.1"/>
    </source>
</evidence>
<dbReference type="PANTHER" id="PTHR35908:SF1">
    <property type="entry name" value="CONSERVED PROTEIN"/>
    <property type="match status" value="1"/>
</dbReference>
<feature type="domain" description="Glyoxalase-like" evidence="1">
    <location>
        <begin position="14"/>
        <end position="123"/>
    </location>
</feature>
<reference evidence="2" key="1">
    <citation type="submission" date="2020-10" db="EMBL/GenBank/DDBJ databases">
        <authorList>
            <person name="Gilroy R."/>
        </authorList>
    </citation>
    <scope>NUCLEOTIDE SEQUENCE</scope>
    <source>
        <strain evidence="2">ChiGjej1B1-24693</strain>
    </source>
</reference>
<dbReference type="InterPro" id="IPR041581">
    <property type="entry name" value="Glyoxalase_6"/>
</dbReference>
<gene>
    <name evidence="2" type="ORF">IAA98_10490</name>
</gene>